<feature type="transmembrane region" description="Helical" evidence="6">
    <location>
        <begin position="188"/>
        <end position="213"/>
    </location>
</feature>
<evidence type="ECO:0000313" key="7">
    <source>
        <dbReference type="EMBL" id="CUA82214.1"/>
    </source>
</evidence>
<dbReference type="AlphaFoldDB" id="A0A0K6GUJ7"/>
<dbReference type="STRING" id="375574.GCA_001418035_00873"/>
<dbReference type="RefSeq" id="WP_055433530.1">
    <property type="nucleotide sequence ID" value="NZ_CYHA01000002.1"/>
</dbReference>
<name>A0A0K6GUJ7_9NEIS</name>
<dbReference type="PIRSF" id="PIRSF035875">
    <property type="entry name" value="RNase_BN"/>
    <property type="match status" value="1"/>
</dbReference>
<dbReference type="GO" id="GO:0005886">
    <property type="term" value="C:plasma membrane"/>
    <property type="evidence" value="ECO:0007669"/>
    <property type="project" value="UniProtKB-SubCell"/>
</dbReference>
<accession>A0A0K6GUJ7</accession>
<dbReference type="EMBL" id="CYHA01000002">
    <property type="protein sequence ID" value="CUA82214.1"/>
    <property type="molecule type" value="Genomic_DNA"/>
</dbReference>
<dbReference type="Pfam" id="PF03631">
    <property type="entry name" value="Virul_fac_BrkB"/>
    <property type="match status" value="1"/>
</dbReference>
<evidence type="ECO:0000256" key="3">
    <source>
        <dbReference type="ARBA" id="ARBA00022692"/>
    </source>
</evidence>
<evidence type="ECO:0000256" key="6">
    <source>
        <dbReference type="SAM" id="Phobius"/>
    </source>
</evidence>
<feature type="transmembrane region" description="Helical" evidence="6">
    <location>
        <begin position="44"/>
        <end position="68"/>
    </location>
</feature>
<keyword evidence="3 6" id="KW-0812">Transmembrane</keyword>
<keyword evidence="8" id="KW-1185">Reference proteome</keyword>
<gene>
    <name evidence="7" type="ORF">Ga0061063_1079</name>
</gene>
<feature type="transmembrane region" description="Helical" evidence="6">
    <location>
        <begin position="260"/>
        <end position="284"/>
    </location>
</feature>
<keyword evidence="5 6" id="KW-0472">Membrane</keyword>
<dbReference type="PANTHER" id="PTHR30213:SF1">
    <property type="entry name" value="INNER MEMBRANE PROTEIN YHJD"/>
    <property type="match status" value="1"/>
</dbReference>
<evidence type="ECO:0000313" key="8">
    <source>
        <dbReference type="Proteomes" id="UP000243535"/>
    </source>
</evidence>
<evidence type="ECO:0000256" key="4">
    <source>
        <dbReference type="ARBA" id="ARBA00022989"/>
    </source>
</evidence>
<dbReference type="Proteomes" id="UP000243535">
    <property type="component" value="Unassembled WGS sequence"/>
</dbReference>
<evidence type="ECO:0000256" key="2">
    <source>
        <dbReference type="ARBA" id="ARBA00022475"/>
    </source>
</evidence>
<dbReference type="InterPro" id="IPR017039">
    <property type="entry name" value="Virul_fac_BrkB"/>
</dbReference>
<reference evidence="8" key="1">
    <citation type="submission" date="2015-08" db="EMBL/GenBank/DDBJ databases">
        <authorList>
            <person name="Varghese N."/>
        </authorList>
    </citation>
    <scope>NUCLEOTIDE SEQUENCE [LARGE SCALE GENOMIC DNA]</scope>
    <source>
        <strain evidence="8">DSM 17901</strain>
    </source>
</reference>
<evidence type="ECO:0000256" key="1">
    <source>
        <dbReference type="ARBA" id="ARBA00004651"/>
    </source>
</evidence>
<organism evidence="7 8">
    <name type="scientific">Gulbenkiania indica</name>
    <dbReference type="NCBI Taxonomy" id="375574"/>
    <lineage>
        <taxon>Bacteria</taxon>
        <taxon>Pseudomonadati</taxon>
        <taxon>Pseudomonadota</taxon>
        <taxon>Betaproteobacteria</taxon>
        <taxon>Neisseriales</taxon>
        <taxon>Chromobacteriaceae</taxon>
        <taxon>Gulbenkiania</taxon>
    </lineage>
</organism>
<dbReference type="PANTHER" id="PTHR30213">
    <property type="entry name" value="INNER MEMBRANE PROTEIN YHJD"/>
    <property type="match status" value="1"/>
</dbReference>
<keyword evidence="2" id="KW-1003">Cell membrane</keyword>
<feature type="transmembrane region" description="Helical" evidence="6">
    <location>
        <begin position="106"/>
        <end position="125"/>
    </location>
</feature>
<protein>
    <submittedName>
        <fullName evidence="7">Uncharacterized membrane protein, BrkB/YihY/UPF0761 family (Not an RNase)</fullName>
    </submittedName>
</protein>
<feature type="transmembrane region" description="Helical" evidence="6">
    <location>
        <begin position="154"/>
        <end position="182"/>
    </location>
</feature>
<proteinExistence type="predicted"/>
<evidence type="ECO:0000256" key="5">
    <source>
        <dbReference type="ARBA" id="ARBA00023136"/>
    </source>
</evidence>
<keyword evidence="4 6" id="KW-1133">Transmembrane helix</keyword>
<feature type="transmembrane region" description="Helical" evidence="6">
    <location>
        <begin position="225"/>
        <end position="248"/>
    </location>
</feature>
<sequence length="306" mass="31982">MKLTDTLIAYWHRLPPRLRRPAELVWHTLIGWVDDGGPQMGATIAFYSIFALAPLLVVAIALAGMVFGPEAARGQIVGQIASLVGTQAAKGVEAIIASAWREDDGLLAALIGVGTLLVGASGVFVELRRALNAILHSGPAPSGLTAFVKARLTAFALVLGFGFLSIVSLIVSAALAAVSAFFSSRYPALEGVITVVDLVSSTLLIGVAFAVLLRWLPDTRPNWRVVVAGAFISALLFAVGKHLIGLYLGRASVASSYGAAGSFVVLLMWVYYSSQILLLGAAFGRALETTDPRRPTGAGPTTGSAR</sequence>
<comment type="subcellular location">
    <subcellularLocation>
        <location evidence="1">Cell membrane</location>
        <topology evidence="1">Multi-pass membrane protein</topology>
    </subcellularLocation>
</comment>